<dbReference type="InterPro" id="IPR023772">
    <property type="entry name" value="DNA-bd_HTH_TetR-type_CS"/>
</dbReference>
<keyword evidence="7" id="KW-1185">Reference proteome</keyword>
<organism evidence="6 7">
    <name type="scientific">Sphingomonas jatrophae</name>
    <dbReference type="NCBI Taxonomy" id="1166337"/>
    <lineage>
        <taxon>Bacteria</taxon>
        <taxon>Pseudomonadati</taxon>
        <taxon>Pseudomonadota</taxon>
        <taxon>Alphaproteobacteria</taxon>
        <taxon>Sphingomonadales</taxon>
        <taxon>Sphingomonadaceae</taxon>
        <taxon>Sphingomonas</taxon>
    </lineage>
</organism>
<evidence type="ECO:0000313" key="6">
    <source>
        <dbReference type="EMBL" id="SFS10549.1"/>
    </source>
</evidence>
<evidence type="ECO:0000259" key="5">
    <source>
        <dbReference type="PROSITE" id="PS50977"/>
    </source>
</evidence>
<evidence type="ECO:0000313" key="7">
    <source>
        <dbReference type="Proteomes" id="UP000198824"/>
    </source>
</evidence>
<gene>
    <name evidence="6" type="ORF">SAMN05192580_3432</name>
</gene>
<dbReference type="PANTHER" id="PTHR30055:SF234">
    <property type="entry name" value="HTH-TYPE TRANSCRIPTIONAL REGULATOR BETI"/>
    <property type="match status" value="1"/>
</dbReference>
<dbReference type="InterPro" id="IPR001647">
    <property type="entry name" value="HTH_TetR"/>
</dbReference>
<dbReference type="Proteomes" id="UP000198824">
    <property type="component" value="Unassembled WGS sequence"/>
</dbReference>
<evidence type="ECO:0000256" key="2">
    <source>
        <dbReference type="ARBA" id="ARBA00023125"/>
    </source>
</evidence>
<dbReference type="OrthoDB" id="7504336at2"/>
<keyword evidence="1" id="KW-0805">Transcription regulation</keyword>
<keyword evidence="3" id="KW-0804">Transcription</keyword>
<dbReference type="PROSITE" id="PS50977">
    <property type="entry name" value="HTH_TETR_2"/>
    <property type="match status" value="1"/>
</dbReference>
<dbReference type="EMBL" id="FOZG01000003">
    <property type="protein sequence ID" value="SFS10549.1"/>
    <property type="molecule type" value="Genomic_DNA"/>
</dbReference>
<evidence type="ECO:0000256" key="3">
    <source>
        <dbReference type="ARBA" id="ARBA00023163"/>
    </source>
</evidence>
<keyword evidence="2 4" id="KW-0238">DNA-binding</keyword>
<dbReference type="GO" id="GO:0003700">
    <property type="term" value="F:DNA-binding transcription factor activity"/>
    <property type="evidence" value="ECO:0007669"/>
    <property type="project" value="TreeGrafter"/>
</dbReference>
<proteinExistence type="predicted"/>
<sequence>MLSANPERTPVYSSALIQERRKRILVEARRMIADVGIDGFSVRTLCRNADVAQRTLYNAFHSKDRLIALAIREAYEDVNRFLRYRTSADTLDGIIDRLIAVNTRNLKARNYTKAVASLYFSPTISPDIWNALRGMVFLNLRQWLDRLKRDDALQDWVDLDQAAGDFANTEYAVINDWAVGRLKDEDYVPRLITSVLAQVIGITSGAQQEEAIAMMRRIRETGKLPAFPKPVFVPDAPEAPEESGQALAG</sequence>
<dbReference type="PROSITE" id="PS01081">
    <property type="entry name" value="HTH_TETR_1"/>
    <property type="match status" value="1"/>
</dbReference>
<dbReference type="Pfam" id="PF00440">
    <property type="entry name" value="TetR_N"/>
    <property type="match status" value="1"/>
</dbReference>
<reference evidence="6 7" key="1">
    <citation type="submission" date="2016-10" db="EMBL/GenBank/DDBJ databases">
        <authorList>
            <person name="de Groot N.N."/>
        </authorList>
    </citation>
    <scope>NUCLEOTIDE SEQUENCE [LARGE SCALE GENOMIC DNA]</scope>
    <source>
        <strain evidence="6 7">S5-249</strain>
    </source>
</reference>
<evidence type="ECO:0000256" key="4">
    <source>
        <dbReference type="PROSITE-ProRule" id="PRU00335"/>
    </source>
</evidence>
<feature type="domain" description="HTH tetR-type" evidence="5">
    <location>
        <begin position="18"/>
        <end position="78"/>
    </location>
</feature>
<evidence type="ECO:0000256" key="1">
    <source>
        <dbReference type="ARBA" id="ARBA00023015"/>
    </source>
</evidence>
<dbReference type="Gene3D" id="1.10.357.10">
    <property type="entry name" value="Tetracycline Repressor, domain 2"/>
    <property type="match status" value="1"/>
</dbReference>
<dbReference type="SUPFAM" id="SSF46689">
    <property type="entry name" value="Homeodomain-like"/>
    <property type="match status" value="1"/>
</dbReference>
<dbReference type="RefSeq" id="WP_093316339.1">
    <property type="nucleotide sequence ID" value="NZ_FOZG01000003.1"/>
</dbReference>
<dbReference type="GO" id="GO:0000976">
    <property type="term" value="F:transcription cis-regulatory region binding"/>
    <property type="evidence" value="ECO:0007669"/>
    <property type="project" value="TreeGrafter"/>
</dbReference>
<name>A0A1I6M4F3_9SPHN</name>
<dbReference type="InterPro" id="IPR050109">
    <property type="entry name" value="HTH-type_TetR-like_transc_reg"/>
</dbReference>
<dbReference type="PANTHER" id="PTHR30055">
    <property type="entry name" value="HTH-TYPE TRANSCRIPTIONAL REGULATOR RUTR"/>
    <property type="match status" value="1"/>
</dbReference>
<accession>A0A1I6M4F3</accession>
<protein>
    <submittedName>
        <fullName evidence="6">Transcriptional regulator, TetR family</fullName>
    </submittedName>
</protein>
<feature type="DNA-binding region" description="H-T-H motif" evidence="4">
    <location>
        <begin position="41"/>
        <end position="60"/>
    </location>
</feature>
<dbReference type="InterPro" id="IPR009057">
    <property type="entry name" value="Homeodomain-like_sf"/>
</dbReference>
<dbReference type="AlphaFoldDB" id="A0A1I6M4F3"/>